<feature type="region of interest" description="Disordered" evidence="1">
    <location>
        <begin position="15"/>
        <end position="63"/>
    </location>
</feature>
<proteinExistence type="predicted"/>
<protein>
    <submittedName>
        <fullName evidence="2">Si:ch211-59p23.1</fullName>
    </submittedName>
</protein>
<accession>A0A671SBI0</accession>
<reference evidence="2" key="1">
    <citation type="submission" date="2025-08" db="UniProtKB">
        <authorList>
            <consortium name="Ensembl"/>
        </authorList>
    </citation>
    <scope>IDENTIFICATION</scope>
</reference>
<name>A0A671SBI0_9TELE</name>
<reference evidence="2" key="2">
    <citation type="submission" date="2025-09" db="UniProtKB">
        <authorList>
            <consortium name="Ensembl"/>
        </authorList>
    </citation>
    <scope>IDENTIFICATION</scope>
</reference>
<sequence length="92" mass="9674">MASFKKSLEGLKNTTQSATKGVTDSAGTNVQAAQDAMQQVAESSKETTSAAAEEASRQTQSAIGTAAEKKDFISVELLIILYSKVCSKMLVL</sequence>
<feature type="compositionally biased region" description="Low complexity" evidence="1">
    <location>
        <begin position="30"/>
        <end position="62"/>
    </location>
</feature>
<evidence type="ECO:0000313" key="2">
    <source>
        <dbReference type="Ensembl" id="ENSSANP00000093002.1"/>
    </source>
</evidence>
<dbReference type="Ensembl" id="ENSSANT00000098796.1">
    <property type="protein sequence ID" value="ENSSANP00000093002.1"/>
    <property type="gene ID" value="ENSSANG00000045881.1"/>
</dbReference>
<evidence type="ECO:0000313" key="3">
    <source>
        <dbReference type="Proteomes" id="UP000472260"/>
    </source>
</evidence>
<dbReference type="AlphaFoldDB" id="A0A671SBI0"/>
<organism evidence="2 3">
    <name type="scientific">Sinocyclocheilus anshuiensis</name>
    <dbReference type="NCBI Taxonomy" id="1608454"/>
    <lineage>
        <taxon>Eukaryota</taxon>
        <taxon>Metazoa</taxon>
        <taxon>Chordata</taxon>
        <taxon>Craniata</taxon>
        <taxon>Vertebrata</taxon>
        <taxon>Euteleostomi</taxon>
        <taxon>Actinopterygii</taxon>
        <taxon>Neopterygii</taxon>
        <taxon>Teleostei</taxon>
        <taxon>Ostariophysi</taxon>
        <taxon>Cypriniformes</taxon>
        <taxon>Cyprinidae</taxon>
        <taxon>Cyprininae</taxon>
        <taxon>Sinocyclocheilus</taxon>
    </lineage>
</organism>
<evidence type="ECO:0000256" key="1">
    <source>
        <dbReference type="SAM" id="MobiDB-lite"/>
    </source>
</evidence>
<keyword evidence="3" id="KW-1185">Reference proteome</keyword>
<feature type="compositionally biased region" description="Polar residues" evidence="1">
    <location>
        <begin position="15"/>
        <end position="29"/>
    </location>
</feature>
<dbReference type="Proteomes" id="UP000472260">
    <property type="component" value="Unassembled WGS sequence"/>
</dbReference>